<proteinExistence type="predicted"/>
<name>A0A833PDD3_ACIBZ</name>
<dbReference type="Proteomes" id="UP000490535">
    <property type="component" value="Unassembled WGS sequence"/>
</dbReference>
<keyword evidence="2" id="KW-0808">Transferase</keyword>
<protein>
    <submittedName>
        <fullName evidence="2">Putative glycosyltransferase EpsH</fullName>
    </submittedName>
</protein>
<dbReference type="CDD" id="cd00761">
    <property type="entry name" value="Glyco_tranf_GTA_type"/>
    <property type="match status" value="1"/>
</dbReference>
<dbReference type="SUPFAM" id="SSF53448">
    <property type="entry name" value="Nucleotide-diphospho-sugar transferases"/>
    <property type="match status" value="1"/>
</dbReference>
<dbReference type="InterPro" id="IPR029044">
    <property type="entry name" value="Nucleotide-diphossugar_trans"/>
</dbReference>
<gene>
    <name evidence="2" type="primary">epsH</name>
    <name evidence="2" type="ORF">GAK29_03360</name>
</gene>
<dbReference type="Gene3D" id="3.90.550.10">
    <property type="entry name" value="Spore Coat Polysaccharide Biosynthesis Protein SpsA, Chain A"/>
    <property type="match status" value="1"/>
</dbReference>
<dbReference type="PANTHER" id="PTHR22916">
    <property type="entry name" value="GLYCOSYLTRANSFERASE"/>
    <property type="match status" value="1"/>
</dbReference>
<reference evidence="3" key="1">
    <citation type="journal article" date="2020" name="MBio">
        <title>Horizontal gene transfer to a defensive symbiont with a reduced genome amongst a multipartite beetle microbiome.</title>
        <authorList>
            <person name="Waterworth S.C."/>
            <person name="Florez L.V."/>
            <person name="Rees E.R."/>
            <person name="Hertweck C."/>
            <person name="Kaltenpoth M."/>
            <person name="Kwan J.C."/>
        </authorList>
    </citation>
    <scope>NUCLEOTIDE SEQUENCE [LARGE SCALE GENOMIC DNA]</scope>
</reference>
<dbReference type="PANTHER" id="PTHR22916:SF64">
    <property type="entry name" value="TRANSFERASE, PUTATIVE-RELATED"/>
    <property type="match status" value="1"/>
</dbReference>
<organism evidence="2 3">
    <name type="scientific">Acinetobacter bereziniae</name>
    <name type="common">Acinetobacter genomosp. 10</name>
    <dbReference type="NCBI Taxonomy" id="106648"/>
    <lineage>
        <taxon>Bacteria</taxon>
        <taxon>Pseudomonadati</taxon>
        <taxon>Pseudomonadota</taxon>
        <taxon>Gammaproteobacteria</taxon>
        <taxon>Moraxellales</taxon>
        <taxon>Moraxellaceae</taxon>
        <taxon>Acinetobacter</taxon>
    </lineage>
</organism>
<sequence>MKALVTVIIPIYNEENNVTSCVSILKQQINQNFNVIFIDDGSTDKTVDILKECLISDIIFKYKIVSQKNLGAAAARQNGIFLAETEYVMIFDCDDSLSSNYIEDFYSAHINENADIFIPNVKIEKNKDNWMDFSLFTEDEQLNPKDCILNSLDGWKVHGWFICRKSIFLKSYDEYYMYNVEKYNFINNDEVVTRLNFRNSEKIIKLKALYYYCYNENSTTKRINGNKYLMVNNAYILYQMLSSDKELNISVKNELLNSLWGTFRYMHSNKKELENLNEWQLLLKEKLKKINYYEYVINLNFKSKIKLFLLKLLNL</sequence>
<dbReference type="InterPro" id="IPR001173">
    <property type="entry name" value="Glyco_trans_2-like"/>
</dbReference>
<dbReference type="GO" id="GO:0016758">
    <property type="term" value="F:hexosyltransferase activity"/>
    <property type="evidence" value="ECO:0007669"/>
    <property type="project" value="UniProtKB-ARBA"/>
</dbReference>
<comment type="caution">
    <text evidence="2">The sequence shown here is derived from an EMBL/GenBank/DDBJ whole genome shotgun (WGS) entry which is preliminary data.</text>
</comment>
<dbReference type="Pfam" id="PF00535">
    <property type="entry name" value="Glycos_transf_2"/>
    <property type="match status" value="1"/>
</dbReference>
<dbReference type="AlphaFoldDB" id="A0A833PDD3"/>
<evidence type="ECO:0000313" key="2">
    <source>
        <dbReference type="EMBL" id="KAF1021681.1"/>
    </source>
</evidence>
<feature type="domain" description="Glycosyltransferase 2-like" evidence="1">
    <location>
        <begin position="6"/>
        <end position="135"/>
    </location>
</feature>
<accession>A0A833PDD3</accession>
<evidence type="ECO:0000259" key="1">
    <source>
        <dbReference type="Pfam" id="PF00535"/>
    </source>
</evidence>
<dbReference type="EMBL" id="WNDP01000103">
    <property type="protein sequence ID" value="KAF1021681.1"/>
    <property type="molecule type" value="Genomic_DNA"/>
</dbReference>
<evidence type="ECO:0000313" key="3">
    <source>
        <dbReference type="Proteomes" id="UP000490535"/>
    </source>
</evidence>